<reference evidence="1 2" key="1">
    <citation type="journal article" date="2012" name="Eukaryot. Cell">
        <title>Genome sequence of the fungus Glarea lozoyensis: the first genome sequence of a species from the Helotiaceae family.</title>
        <authorList>
            <person name="Youssar L."/>
            <person name="Gruening B.A."/>
            <person name="Erxleben A."/>
            <person name="Guenther S."/>
            <person name="Huettel W."/>
        </authorList>
    </citation>
    <scope>NUCLEOTIDE SEQUENCE [LARGE SCALE GENOMIC DNA]</scope>
    <source>
        <strain evidence="2">ATCC 74030 / MF5533</strain>
    </source>
</reference>
<proteinExistence type="predicted"/>
<dbReference type="EMBL" id="AGUE01000040">
    <property type="protein sequence ID" value="EHL02063.1"/>
    <property type="molecule type" value="Genomic_DNA"/>
</dbReference>
<dbReference type="InParanoid" id="H0EHN4"/>
<gene>
    <name evidence="1" type="ORF">M7I_2018</name>
</gene>
<evidence type="ECO:0000313" key="2">
    <source>
        <dbReference type="Proteomes" id="UP000005446"/>
    </source>
</evidence>
<keyword evidence="2" id="KW-1185">Reference proteome</keyword>
<accession>H0EHN4</accession>
<protein>
    <submittedName>
        <fullName evidence="1">Uncharacterized protein</fullName>
    </submittedName>
</protein>
<dbReference type="HOGENOM" id="CLU_3160096_0_0_1"/>
<organism evidence="1 2">
    <name type="scientific">Glarea lozoyensis (strain ATCC 74030 / MF5533)</name>
    <dbReference type="NCBI Taxonomy" id="1104152"/>
    <lineage>
        <taxon>Eukaryota</taxon>
        <taxon>Fungi</taxon>
        <taxon>Dikarya</taxon>
        <taxon>Ascomycota</taxon>
        <taxon>Pezizomycotina</taxon>
        <taxon>Leotiomycetes</taxon>
        <taxon>Helotiales</taxon>
        <taxon>Helotiaceae</taxon>
        <taxon>Glarea</taxon>
    </lineage>
</organism>
<evidence type="ECO:0000313" key="1">
    <source>
        <dbReference type="EMBL" id="EHL02063.1"/>
    </source>
</evidence>
<sequence length="48" mass="5316">MLLGHEAVASRFPGIQKISKIHHNSVRYCGLKTIQILHHAVRGTPKTA</sequence>
<name>H0EHN4_GLAL7</name>
<comment type="caution">
    <text evidence="1">The sequence shown here is derived from an EMBL/GenBank/DDBJ whole genome shotgun (WGS) entry which is preliminary data.</text>
</comment>
<dbReference type="AlphaFoldDB" id="H0EHN4"/>
<dbReference type="Proteomes" id="UP000005446">
    <property type="component" value="Unassembled WGS sequence"/>
</dbReference>